<keyword evidence="2" id="KW-1133">Transmembrane helix</keyword>
<comment type="caution">
    <text evidence="3">The sequence shown here is derived from an EMBL/GenBank/DDBJ whole genome shotgun (WGS) entry which is preliminary data.</text>
</comment>
<accession>A0ABP8YFS3</accession>
<keyword evidence="2" id="KW-0812">Transmembrane</keyword>
<keyword evidence="2" id="KW-0472">Membrane</keyword>
<dbReference type="EMBL" id="BAABLO010000011">
    <property type="protein sequence ID" value="GAA4727005.1"/>
    <property type="molecule type" value="Genomic_DNA"/>
</dbReference>
<name>A0ABP8YFS3_9MICO</name>
<proteinExistence type="predicted"/>
<evidence type="ECO:0008006" key="5">
    <source>
        <dbReference type="Google" id="ProtNLM"/>
    </source>
</evidence>
<dbReference type="Proteomes" id="UP001500556">
    <property type="component" value="Unassembled WGS sequence"/>
</dbReference>
<reference evidence="4" key="1">
    <citation type="journal article" date="2019" name="Int. J. Syst. Evol. Microbiol.">
        <title>The Global Catalogue of Microorganisms (GCM) 10K type strain sequencing project: providing services to taxonomists for standard genome sequencing and annotation.</title>
        <authorList>
            <consortium name="The Broad Institute Genomics Platform"/>
            <consortium name="The Broad Institute Genome Sequencing Center for Infectious Disease"/>
            <person name="Wu L."/>
            <person name="Ma J."/>
        </authorList>
    </citation>
    <scope>NUCLEOTIDE SEQUENCE [LARGE SCALE GENOMIC DNA]</scope>
    <source>
        <strain evidence="4">JCM 18961</strain>
    </source>
</reference>
<organism evidence="3 4">
    <name type="scientific">Pedococcus ginsenosidimutans</name>
    <dbReference type="NCBI Taxonomy" id="490570"/>
    <lineage>
        <taxon>Bacteria</taxon>
        <taxon>Bacillati</taxon>
        <taxon>Actinomycetota</taxon>
        <taxon>Actinomycetes</taxon>
        <taxon>Micrococcales</taxon>
        <taxon>Intrasporangiaceae</taxon>
        <taxon>Pedococcus</taxon>
    </lineage>
</organism>
<protein>
    <recommendedName>
        <fullName evidence="5">DUF4439 domain-containing protein</fullName>
    </recommendedName>
</protein>
<evidence type="ECO:0000256" key="2">
    <source>
        <dbReference type="SAM" id="Phobius"/>
    </source>
</evidence>
<evidence type="ECO:0000313" key="4">
    <source>
        <dbReference type="Proteomes" id="UP001500556"/>
    </source>
</evidence>
<gene>
    <name evidence="3" type="ORF">GCM10025782_26870</name>
</gene>
<feature type="region of interest" description="Disordered" evidence="1">
    <location>
        <begin position="65"/>
        <end position="105"/>
    </location>
</feature>
<evidence type="ECO:0000256" key="1">
    <source>
        <dbReference type="SAM" id="MobiDB-lite"/>
    </source>
</evidence>
<feature type="transmembrane region" description="Helical" evidence="2">
    <location>
        <begin position="15"/>
        <end position="33"/>
    </location>
</feature>
<sequence length="285" mass="29356">MTLDHDHTPSTPRRILLFLLACVLALVLPFMVMRELAPHQASSGDTGTDSNAAVLAARSSLGATARATSGTRTSTAGSASASRTTGATAAATAGAPGAPVATTAGTDPLAADAESCRLANLRQQAPLSAAAVSLAQFDKHIDAMNLLVAGKISLAVARTFWDQTRVGAAQNAAAFRSADRELASSASSCQPPDPAVAYETPYGQLLAISRCAGAIRSRGTALARARAAVSTWEHHIHDMEMLRMGHITPAQATAAWTRNWKVGAGQLAAYETADAAAKKLPCSLD</sequence>
<dbReference type="RefSeq" id="WP_345504019.1">
    <property type="nucleotide sequence ID" value="NZ_BAABLO010000011.1"/>
</dbReference>
<keyword evidence="4" id="KW-1185">Reference proteome</keyword>
<evidence type="ECO:0000313" key="3">
    <source>
        <dbReference type="EMBL" id="GAA4727005.1"/>
    </source>
</evidence>